<evidence type="ECO:0000256" key="4">
    <source>
        <dbReference type="ARBA" id="ARBA00023012"/>
    </source>
</evidence>
<keyword evidence="7 9" id="KW-0010">Activator</keyword>
<accession>A0A512SW55</accession>
<comment type="subcellular location">
    <subcellularLocation>
        <location evidence="1 9">Cytoplasm</location>
    </subcellularLocation>
</comment>
<keyword evidence="13" id="KW-1185">Reference proteome</keyword>
<dbReference type="GO" id="GO:0003677">
    <property type="term" value="F:DNA binding"/>
    <property type="evidence" value="ECO:0007669"/>
    <property type="project" value="UniProtKB-KW"/>
</dbReference>
<dbReference type="PANTHER" id="PTHR45526">
    <property type="entry name" value="TRANSCRIPTIONAL REGULATORY PROTEIN DPIA"/>
    <property type="match status" value="1"/>
</dbReference>
<dbReference type="CDD" id="cd19925">
    <property type="entry name" value="REC_citrate_TCS"/>
    <property type="match status" value="1"/>
</dbReference>
<keyword evidence="8 9" id="KW-0804">Transcription</keyword>
<dbReference type="PIRSF" id="PIRSF006171">
    <property type="entry name" value="RR_citrat_malat"/>
    <property type="match status" value="1"/>
</dbReference>
<evidence type="ECO:0000313" key="13">
    <source>
        <dbReference type="Proteomes" id="UP000321793"/>
    </source>
</evidence>
<evidence type="ECO:0000256" key="10">
    <source>
        <dbReference type="PROSITE-ProRule" id="PRU00169"/>
    </source>
</evidence>
<protein>
    <recommendedName>
        <fullName evidence="9">Transcriptional regulatory protein</fullName>
    </recommendedName>
</protein>
<dbReference type="Pfam" id="PF00072">
    <property type="entry name" value="Response_reg"/>
    <property type="match status" value="1"/>
</dbReference>
<dbReference type="RefSeq" id="WP_246135990.1">
    <property type="nucleotide sequence ID" value="NZ_BAABDN010000001.1"/>
</dbReference>
<comment type="caution">
    <text evidence="12">The sequence shown here is derived from an EMBL/GenBank/DDBJ whole genome shotgun (WGS) entry which is preliminary data.</text>
</comment>
<dbReference type="PANTHER" id="PTHR45526:SF1">
    <property type="entry name" value="TRANSCRIPTIONAL REGULATORY PROTEIN DCUR-RELATED"/>
    <property type="match status" value="1"/>
</dbReference>
<evidence type="ECO:0000313" key="12">
    <source>
        <dbReference type="EMBL" id="GEQ12186.1"/>
    </source>
</evidence>
<keyword evidence="4 9" id="KW-0902">Two-component regulatory system</keyword>
<dbReference type="Gene3D" id="3.40.50.2300">
    <property type="match status" value="1"/>
</dbReference>
<evidence type="ECO:0000256" key="7">
    <source>
        <dbReference type="ARBA" id="ARBA00023159"/>
    </source>
</evidence>
<dbReference type="PROSITE" id="PS50110">
    <property type="entry name" value="RESPONSE_REGULATORY"/>
    <property type="match status" value="1"/>
</dbReference>
<keyword evidence="6 9" id="KW-0238">DNA-binding</keyword>
<dbReference type="InterPro" id="IPR011006">
    <property type="entry name" value="CheY-like_superfamily"/>
</dbReference>
<dbReference type="EMBL" id="BKBA01000002">
    <property type="protein sequence ID" value="GEQ12186.1"/>
    <property type="molecule type" value="Genomic_DNA"/>
</dbReference>
<name>A0A512SW55_9MICO</name>
<keyword evidence="5 9" id="KW-0805">Transcription regulation</keyword>
<feature type="modified residue" description="4-aspartylphosphate" evidence="10">
    <location>
        <position position="61"/>
    </location>
</feature>
<dbReference type="AlphaFoldDB" id="A0A512SW55"/>
<evidence type="ECO:0000256" key="5">
    <source>
        <dbReference type="ARBA" id="ARBA00023015"/>
    </source>
</evidence>
<keyword evidence="2 9" id="KW-0963">Cytoplasm</keyword>
<feature type="domain" description="Response regulatory" evidence="11">
    <location>
        <begin position="10"/>
        <end position="126"/>
    </location>
</feature>
<dbReference type="SMART" id="SM00448">
    <property type="entry name" value="REC"/>
    <property type="match status" value="1"/>
</dbReference>
<organism evidence="12 13">
    <name type="scientific">Knoellia locipacati</name>
    <dbReference type="NCBI Taxonomy" id="882824"/>
    <lineage>
        <taxon>Bacteria</taxon>
        <taxon>Bacillati</taxon>
        <taxon>Actinomycetota</taxon>
        <taxon>Actinomycetes</taxon>
        <taxon>Micrococcales</taxon>
        <taxon>Intrasporangiaceae</taxon>
        <taxon>Knoellia</taxon>
    </lineage>
</organism>
<dbReference type="InterPro" id="IPR024187">
    <property type="entry name" value="Sig_transdc_resp-reg_cit/mal"/>
</dbReference>
<dbReference type="InterPro" id="IPR001789">
    <property type="entry name" value="Sig_transdc_resp-reg_receiver"/>
</dbReference>
<evidence type="ECO:0000256" key="8">
    <source>
        <dbReference type="ARBA" id="ARBA00023163"/>
    </source>
</evidence>
<sequence length="236" mass="25614">MAITDPLPIRTVVVDDDFMVARLHSSTVARLDGFEVVGVASTGAQALAMVKDKRPDLVLLDVYLPDLTGLEVLRRLRGIGVDCDVIVISAARDLDSLRQAMQSGVYQYLVKPFELEELRRRLAEYALHRSRIRGQDPDTTVEQEEADRLFRAGPAGRGRTSLPKGISAETVSLVSTALAGAGDDGLSATECGEAVGIARSSARRYLEYLVDSGAAAVRHRYGSAGRPERRYQTAAQ</sequence>
<gene>
    <name evidence="12" type="ORF">KLO01_02330</name>
</gene>
<dbReference type="InterPro" id="IPR051271">
    <property type="entry name" value="2C-system_Tx_regulators"/>
</dbReference>
<evidence type="ECO:0000256" key="9">
    <source>
        <dbReference type="PIRNR" id="PIRNR006171"/>
    </source>
</evidence>
<proteinExistence type="predicted"/>
<dbReference type="GO" id="GO:0000156">
    <property type="term" value="F:phosphorelay response regulator activity"/>
    <property type="evidence" value="ECO:0007669"/>
    <property type="project" value="TreeGrafter"/>
</dbReference>
<dbReference type="SUPFAM" id="SSF52172">
    <property type="entry name" value="CheY-like"/>
    <property type="match status" value="1"/>
</dbReference>
<reference evidence="12 13" key="1">
    <citation type="submission" date="2019-07" db="EMBL/GenBank/DDBJ databases">
        <title>Whole genome shotgun sequence of Knoellia locipacati NBRC 109775.</title>
        <authorList>
            <person name="Hosoyama A."/>
            <person name="Uohara A."/>
            <person name="Ohji S."/>
            <person name="Ichikawa N."/>
        </authorList>
    </citation>
    <scope>NUCLEOTIDE SEQUENCE [LARGE SCALE GENOMIC DNA]</scope>
    <source>
        <strain evidence="12 13">NBRC 109775</strain>
    </source>
</reference>
<dbReference type="GO" id="GO:0005737">
    <property type="term" value="C:cytoplasm"/>
    <property type="evidence" value="ECO:0007669"/>
    <property type="project" value="UniProtKB-SubCell"/>
</dbReference>
<evidence type="ECO:0000256" key="6">
    <source>
        <dbReference type="ARBA" id="ARBA00023125"/>
    </source>
</evidence>
<evidence type="ECO:0000259" key="11">
    <source>
        <dbReference type="PROSITE" id="PS50110"/>
    </source>
</evidence>
<dbReference type="Proteomes" id="UP000321793">
    <property type="component" value="Unassembled WGS sequence"/>
</dbReference>
<evidence type="ECO:0000256" key="1">
    <source>
        <dbReference type="ARBA" id="ARBA00004496"/>
    </source>
</evidence>
<evidence type="ECO:0000256" key="2">
    <source>
        <dbReference type="ARBA" id="ARBA00022490"/>
    </source>
</evidence>
<dbReference type="GO" id="GO:0003700">
    <property type="term" value="F:DNA-binding transcription factor activity"/>
    <property type="evidence" value="ECO:0007669"/>
    <property type="project" value="InterPro"/>
</dbReference>
<evidence type="ECO:0000256" key="3">
    <source>
        <dbReference type="ARBA" id="ARBA00022553"/>
    </source>
</evidence>
<keyword evidence="3 10" id="KW-0597">Phosphoprotein</keyword>